<name>A0A811JVK5_9BILA</name>
<feature type="compositionally biased region" description="Basic and acidic residues" evidence="1">
    <location>
        <begin position="104"/>
        <end position="114"/>
    </location>
</feature>
<protein>
    <submittedName>
        <fullName evidence="2">Uncharacterized protein</fullName>
    </submittedName>
</protein>
<dbReference type="Proteomes" id="UP000614601">
    <property type="component" value="Unassembled WGS sequence"/>
</dbReference>
<reference evidence="2" key="1">
    <citation type="submission" date="2020-09" db="EMBL/GenBank/DDBJ databases">
        <authorList>
            <person name="Kikuchi T."/>
        </authorList>
    </citation>
    <scope>NUCLEOTIDE SEQUENCE</scope>
    <source>
        <strain evidence="2">SH1</strain>
    </source>
</reference>
<gene>
    <name evidence="2" type="ORF">BOKJ2_LOCUS1980</name>
</gene>
<feature type="compositionally biased region" description="Basic and acidic residues" evidence="1">
    <location>
        <begin position="122"/>
        <end position="137"/>
    </location>
</feature>
<feature type="region of interest" description="Disordered" evidence="1">
    <location>
        <begin position="104"/>
        <end position="158"/>
    </location>
</feature>
<evidence type="ECO:0000313" key="2">
    <source>
        <dbReference type="EMBL" id="CAD5207296.1"/>
    </source>
</evidence>
<evidence type="ECO:0000256" key="1">
    <source>
        <dbReference type="SAM" id="MobiDB-lite"/>
    </source>
</evidence>
<keyword evidence="3" id="KW-1185">Reference proteome</keyword>
<sequence>MSLHKVREATVEELMAERESEEFKAAEKAVIDLIGEGRVKLLRKLCEEAVELSQHTDRNGILKDGVLEEFNKKMDEHKLTECEVACVTYYINDGIQRTLAELKKMDGHSQRAKDSTNPPGEARMEALIENEEHVGERESDDSGCCDSEPSTSGEVLYN</sequence>
<dbReference type="EMBL" id="CAJFDH010000001">
    <property type="protein sequence ID" value="CAD5207296.1"/>
    <property type="molecule type" value="Genomic_DNA"/>
</dbReference>
<accession>A0A811JVK5</accession>
<dbReference type="Proteomes" id="UP000783686">
    <property type="component" value="Unassembled WGS sequence"/>
</dbReference>
<organism evidence="2 3">
    <name type="scientific">Bursaphelenchus okinawaensis</name>
    <dbReference type="NCBI Taxonomy" id="465554"/>
    <lineage>
        <taxon>Eukaryota</taxon>
        <taxon>Metazoa</taxon>
        <taxon>Ecdysozoa</taxon>
        <taxon>Nematoda</taxon>
        <taxon>Chromadorea</taxon>
        <taxon>Rhabditida</taxon>
        <taxon>Tylenchina</taxon>
        <taxon>Tylenchomorpha</taxon>
        <taxon>Aphelenchoidea</taxon>
        <taxon>Aphelenchoididae</taxon>
        <taxon>Bursaphelenchus</taxon>
    </lineage>
</organism>
<dbReference type="AlphaFoldDB" id="A0A811JVK5"/>
<proteinExistence type="predicted"/>
<evidence type="ECO:0000313" key="3">
    <source>
        <dbReference type="Proteomes" id="UP000614601"/>
    </source>
</evidence>
<comment type="caution">
    <text evidence="2">The sequence shown here is derived from an EMBL/GenBank/DDBJ whole genome shotgun (WGS) entry which is preliminary data.</text>
</comment>
<dbReference type="EMBL" id="CAJFCW020000001">
    <property type="protein sequence ID" value="CAG9085109.1"/>
    <property type="molecule type" value="Genomic_DNA"/>
</dbReference>
<feature type="compositionally biased region" description="Polar residues" evidence="1">
    <location>
        <begin position="148"/>
        <end position="158"/>
    </location>
</feature>